<feature type="domain" description="GWxTD" evidence="1">
    <location>
        <begin position="215"/>
        <end position="386"/>
    </location>
</feature>
<dbReference type="EMBL" id="JAUJEA010000001">
    <property type="protein sequence ID" value="MDN5200721.1"/>
    <property type="molecule type" value="Genomic_DNA"/>
</dbReference>
<reference evidence="2" key="1">
    <citation type="submission" date="2023-06" db="EMBL/GenBank/DDBJ databases">
        <title>Genomic of Parafulvivirga corallium.</title>
        <authorList>
            <person name="Wang G."/>
        </authorList>
    </citation>
    <scope>NUCLEOTIDE SEQUENCE</scope>
    <source>
        <strain evidence="2">BMA10</strain>
    </source>
</reference>
<dbReference type="Pfam" id="PF20094">
    <property type="entry name" value="GWxTD_dom"/>
    <property type="match status" value="1"/>
</dbReference>
<dbReference type="NCBIfam" id="TIGR04514">
    <property type="entry name" value="GWxTD_dom"/>
    <property type="match status" value="1"/>
</dbReference>
<keyword evidence="3" id="KW-1185">Reference proteome</keyword>
<proteinExistence type="predicted"/>
<gene>
    <name evidence="2" type="ORF">QQ008_05100</name>
</gene>
<dbReference type="Proteomes" id="UP001172082">
    <property type="component" value="Unassembled WGS sequence"/>
</dbReference>
<protein>
    <submittedName>
        <fullName evidence="2">GWxTD domain-containing protein</fullName>
    </submittedName>
</protein>
<accession>A0ABT8KJ25</accession>
<sequence length="391" mass="46463">MTVSILDAQDLTKVNLSYKYDSKSEVHLQYAYAADDDKAVLFLKIGLERGENELEDDYELSYKTRNNYHGKVSSSQIITKDQFLKREDNHFHYQLDIPWTGEGLLVEIYMQNIKTKRQFFFDIPIKNEQSFSKTDLLFFEGDLPLFTSYATTQQNLTLKPLLSTTDKVYCFKYAFDFTPADLPMSERRTASKKNMEIDSVFTINTNQPFNLNDEGLYFFQKDTTKLEGMAIRITNEYYPKLARIDDLINPLIYISTGLEFKSLQNVTDKKEALDSYWWKMTKSRDRAKTIIRNYYNHVEKANRLFTHYKEGWKTDQGMIFMIFGQPDEVYRTDNAETWIFNKKENFPKLKFTFAKVKNLFTANHYELVRSRSFERYWYQTVDLWRKGRKGI</sequence>
<organism evidence="2 3">
    <name type="scientific">Splendidivirga corallicola</name>
    <dbReference type="NCBI Taxonomy" id="3051826"/>
    <lineage>
        <taxon>Bacteria</taxon>
        <taxon>Pseudomonadati</taxon>
        <taxon>Bacteroidota</taxon>
        <taxon>Cytophagia</taxon>
        <taxon>Cytophagales</taxon>
        <taxon>Splendidivirgaceae</taxon>
        <taxon>Splendidivirga</taxon>
    </lineage>
</organism>
<name>A0ABT8KJ25_9BACT</name>
<dbReference type="RefSeq" id="WP_346750742.1">
    <property type="nucleotide sequence ID" value="NZ_JAUJEA010000001.1"/>
</dbReference>
<dbReference type="InterPro" id="IPR030959">
    <property type="entry name" value="GWxTD_dom"/>
</dbReference>
<evidence type="ECO:0000313" key="2">
    <source>
        <dbReference type="EMBL" id="MDN5200721.1"/>
    </source>
</evidence>
<evidence type="ECO:0000259" key="1">
    <source>
        <dbReference type="Pfam" id="PF20094"/>
    </source>
</evidence>
<comment type="caution">
    <text evidence="2">The sequence shown here is derived from an EMBL/GenBank/DDBJ whole genome shotgun (WGS) entry which is preliminary data.</text>
</comment>
<evidence type="ECO:0000313" key="3">
    <source>
        <dbReference type="Proteomes" id="UP001172082"/>
    </source>
</evidence>